<proteinExistence type="predicted"/>
<evidence type="ECO:0000259" key="3">
    <source>
        <dbReference type="Pfam" id="PF10536"/>
    </source>
</evidence>
<dbReference type="OrthoDB" id="1572276at2759"/>
<dbReference type="PANTHER" id="PTHR46033:SF67">
    <property type="entry name" value="AMINOTRANSFERASE-LIKE, PLANT MOBILE DOMAIN FAMILY PROTEIN"/>
    <property type="match status" value="1"/>
</dbReference>
<organism evidence="4 5">
    <name type="scientific">Nyssa sinensis</name>
    <dbReference type="NCBI Taxonomy" id="561372"/>
    <lineage>
        <taxon>Eukaryota</taxon>
        <taxon>Viridiplantae</taxon>
        <taxon>Streptophyta</taxon>
        <taxon>Embryophyta</taxon>
        <taxon>Tracheophyta</taxon>
        <taxon>Spermatophyta</taxon>
        <taxon>Magnoliopsida</taxon>
        <taxon>eudicotyledons</taxon>
        <taxon>Gunneridae</taxon>
        <taxon>Pentapetalae</taxon>
        <taxon>asterids</taxon>
        <taxon>Cornales</taxon>
        <taxon>Nyssaceae</taxon>
        <taxon>Nyssa</taxon>
    </lineage>
</organism>
<evidence type="ECO:0000256" key="2">
    <source>
        <dbReference type="SAM" id="MobiDB-lite"/>
    </source>
</evidence>
<dbReference type="InterPro" id="IPR019557">
    <property type="entry name" value="AminoTfrase-like_pln_mobile"/>
</dbReference>
<dbReference type="Pfam" id="PF10536">
    <property type="entry name" value="PMD"/>
    <property type="match status" value="1"/>
</dbReference>
<dbReference type="PANTHER" id="PTHR46033">
    <property type="entry name" value="PROTEIN MAIN-LIKE 2"/>
    <property type="match status" value="1"/>
</dbReference>
<dbReference type="EMBL" id="CM018046">
    <property type="protein sequence ID" value="KAA8526962.1"/>
    <property type="molecule type" value="Genomic_DNA"/>
</dbReference>
<evidence type="ECO:0000256" key="1">
    <source>
        <dbReference type="SAM" id="Coils"/>
    </source>
</evidence>
<reference evidence="4 5" key="1">
    <citation type="submission" date="2019-09" db="EMBL/GenBank/DDBJ databases">
        <title>A chromosome-level genome assembly of the Chinese tupelo Nyssa sinensis.</title>
        <authorList>
            <person name="Yang X."/>
            <person name="Kang M."/>
            <person name="Yang Y."/>
            <person name="Xiong H."/>
            <person name="Wang M."/>
            <person name="Zhang Z."/>
            <person name="Wang Z."/>
            <person name="Wu H."/>
            <person name="Ma T."/>
            <person name="Liu J."/>
            <person name="Xi Z."/>
        </authorList>
    </citation>
    <scope>NUCLEOTIDE SEQUENCE [LARGE SCALE GENOMIC DNA]</scope>
    <source>
        <strain evidence="4">J267</strain>
        <tissue evidence="4">Leaf</tissue>
    </source>
</reference>
<evidence type="ECO:0000313" key="5">
    <source>
        <dbReference type="Proteomes" id="UP000325577"/>
    </source>
</evidence>
<name>A0A5J5AAP5_9ASTE</name>
<feature type="coiled-coil region" evidence="1">
    <location>
        <begin position="161"/>
        <end position="188"/>
    </location>
</feature>
<sequence length="696" mass="78100">MAKPSEDTIMEERKELMVSPTGGDPTLRIAHFLRPSVTSISGPVFEVPADSLTSLAPNFEPKKWPLKVVFNGWRNPQKNWKTWTDRMHSLYQSVWKKAGIHDAVMSSTSSIPRNEDLVIGVAERWCSETKSFVFPWGEATITLEDMMILGGFSVLGDSVLRPLQSRELKEIKEKLLEARQEISRTKAQKAAHSVWMNKFMDGGSEIEHEAFLALWLSRFVFPKFSFDTIVKNVFPIAIHLARGTKIALAPAVLASLYRDLSLLKESIIASNKLGSEDNVLVFTVWTPFQLVQIWAWERFPTFRPKPSTIEHGEPRLAQWDKGKKVNIVNVRLAMDFAGEQFQWRPYAAGDVNNRLFCKFYKEKEEWVPVDPGLGEELHSFARCLRVSELVGLDCIELYLPHRVAMQFGLDQDIPGHVARSNTTPEVAWNNYDRPIRDRKLYIPSRILKPDVTARTPQSCKMEDNYPSVPPGFPPHCNRVDEDTQRPAKVLKKICRSDSSPSMGNQLQSPSSSTADYGTVQKMQMPVKPVEKIVKIEPVIELSETFIEGAKQTPPSWTADNGTAQKMQMPVKPVEGIVMIEPVIELSETLIKGAKQTTSSSTADNGTDQKMQMAVKPVEKIVEIEPMIELSETFIEGANESRAGTPIHNTISANSNLGESSACCTPEIQGFELEARISALEKVVGRLKAAKSGYRFA</sequence>
<feature type="domain" description="Aminotransferase-like plant mobile" evidence="3">
    <location>
        <begin position="99"/>
        <end position="454"/>
    </location>
</feature>
<keyword evidence="5" id="KW-1185">Reference proteome</keyword>
<feature type="compositionally biased region" description="Polar residues" evidence="2">
    <location>
        <begin position="496"/>
        <end position="515"/>
    </location>
</feature>
<keyword evidence="1" id="KW-0175">Coiled coil</keyword>
<gene>
    <name evidence="4" type="ORF">F0562_008809</name>
</gene>
<accession>A0A5J5AAP5</accession>
<dbReference type="GO" id="GO:0010073">
    <property type="term" value="P:meristem maintenance"/>
    <property type="evidence" value="ECO:0007669"/>
    <property type="project" value="InterPro"/>
</dbReference>
<dbReference type="Proteomes" id="UP000325577">
    <property type="component" value="Linkage Group LG3"/>
</dbReference>
<protein>
    <recommendedName>
        <fullName evidence="3">Aminotransferase-like plant mobile domain-containing protein</fullName>
    </recommendedName>
</protein>
<evidence type="ECO:0000313" key="4">
    <source>
        <dbReference type="EMBL" id="KAA8526962.1"/>
    </source>
</evidence>
<feature type="region of interest" description="Disordered" evidence="2">
    <location>
        <begin position="495"/>
        <end position="515"/>
    </location>
</feature>
<dbReference type="AlphaFoldDB" id="A0A5J5AAP5"/>
<dbReference type="InterPro" id="IPR044824">
    <property type="entry name" value="MAIN-like"/>
</dbReference>